<evidence type="ECO:0000313" key="2">
    <source>
        <dbReference type="Proteomes" id="UP000244754"/>
    </source>
</evidence>
<keyword evidence="2" id="KW-1185">Reference proteome</keyword>
<protein>
    <submittedName>
        <fullName evidence="1">Uncharacterized protein</fullName>
    </submittedName>
</protein>
<dbReference type="AlphaFoldDB" id="A0A2S0WE27"/>
<dbReference type="OrthoDB" id="3298842at2"/>
<dbReference type="Proteomes" id="UP000244754">
    <property type="component" value="Chromosome"/>
</dbReference>
<accession>A0A2S0WE27</accession>
<evidence type="ECO:0000313" key="1">
    <source>
        <dbReference type="EMBL" id="AWB84037.1"/>
    </source>
</evidence>
<organism evidence="1 2">
    <name type="scientific">Corynebacterium liangguodongii</name>
    <dbReference type="NCBI Taxonomy" id="2079535"/>
    <lineage>
        <taxon>Bacteria</taxon>
        <taxon>Bacillati</taxon>
        <taxon>Actinomycetota</taxon>
        <taxon>Actinomycetes</taxon>
        <taxon>Mycobacteriales</taxon>
        <taxon>Corynebacteriaceae</taxon>
        <taxon>Corynebacterium</taxon>
    </lineage>
</organism>
<name>A0A2S0WE27_9CORY</name>
<dbReference type="EMBL" id="CP026948">
    <property type="protein sequence ID" value="AWB84037.1"/>
    <property type="molecule type" value="Genomic_DNA"/>
</dbReference>
<dbReference type="RefSeq" id="WP_108404046.1">
    <property type="nucleotide sequence ID" value="NZ_CP026948.1"/>
</dbReference>
<proteinExistence type="predicted"/>
<reference evidence="2" key="1">
    <citation type="submission" date="2018-01" db="EMBL/GenBank/DDBJ databases">
        <authorList>
            <person name="Li J."/>
        </authorList>
    </citation>
    <scope>NUCLEOTIDE SEQUENCE [LARGE SCALE GENOMIC DNA]</scope>
    <source>
        <strain evidence="2">2184</strain>
    </source>
</reference>
<sequence length="88" mass="9727">MLFGNRYQGALDELIVRVAELEREVAELSSQAGRPADARRRRLASDEVRRLLGQGKKVAAIKQLREETGLGLAAAKRVVDRLEAGEDL</sequence>
<gene>
    <name evidence="1" type="ORF">C3E79_05725</name>
</gene>
<dbReference type="KEGG" id="clia:C3E79_05725"/>
<dbReference type="Gene3D" id="3.30.1390.10">
    <property type="match status" value="1"/>
</dbReference>
<dbReference type="InterPro" id="IPR014719">
    <property type="entry name" value="Ribosomal_bL12_C/ClpS-like"/>
</dbReference>